<organism evidence="2">
    <name type="scientific">Tanacetum cinerariifolium</name>
    <name type="common">Dalmatian daisy</name>
    <name type="synonym">Chrysanthemum cinerariifolium</name>
    <dbReference type="NCBI Taxonomy" id="118510"/>
    <lineage>
        <taxon>Eukaryota</taxon>
        <taxon>Viridiplantae</taxon>
        <taxon>Streptophyta</taxon>
        <taxon>Embryophyta</taxon>
        <taxon>Tracheophyta</taxon>
        <taxon>Spermatophyta</taxon>
        <taxon>Magnoliopsida</taxon>
        <taxon>eudicotyledons</taxon>
        <taxon>Gunneridae</taxon>
        <taxon>Pentapetalae</taxon>
        <taxon>asterids</taxon>
        <taxon>campanulids</taxon>
        <taxon>Asterales</taxon>
        <taxon>Asteraceae</taxon>
        <taxon>Asteroideae</taxon>
        <taxon>Anthemideae</taxon>
        <taxon>Anthemidinae</taxon>
        <taxon>Tanacetum</taxon>
    </lineage>
</organism>
<feature type="non-terminal residue" evidence="2">
    <location>
        <position position="1"/>
    </location>
</feature>
<accession>A0A699QGT4</accession>
<sequence length="128" mass="14578">NGEEDLGLNVGGEEGHNEEEEEDELYKDVNINQERGIQENLQVEDSHVTLTPVNPDEQTVNEQLEAEVLTRSSYSSKTSYDLVTDLSDMELKKIFIEKYKAISLSKDLMNKGTFTRPLLKLTNPIRSF</sequence>
<dbReference type="AlphaFoldDB" id="A0A699QGT4"/>
<gene>
    <name evidence="2" type="ORF">Tci_839304</name>
</gene>
<reference evidence="2" key="1">
    <citation type="journal article" date="2019" name="Sci. Rep.">
        <title>Draft genome of Tanacetum cinerariifolium, the natural source of mosquito coil.</title>
        <authorList>
            <person name="Yamashiro T."/>
            <person name="Shiraishi A."/>
            <person name="Satake H."/>
            <person name="Nakayama K."/>
        </authorList>
    </citation>
    <scope>NUCLEOTIDE SEQUENCE</scope>
</reference>
<comment type="caution">
    <text evidence="2">The sequence shown here is derived from an EMBL/GenBank/DDBJ whole genome shotgun (WGS) entry which is preliminary data.</text>
</comment>
<name>A0A699QGT4_TANCI</name>
<proteinExistence type="predicted"/>
<evidence type="ECO:0000313" key="2">
    <source>
        <dbReference type="EMBL" id="GFC67334.1"/>
    </source>
</evidence>
<protein>
    <submittedName>
        <fullName evidence="2">Uncharacterized protein</fullName>
    </submittedName>
</protein>
<dbReference type="EMBL" id="BKCJ011015070">
    <property type="protein sequence ID" value="GFC67334.1"/>
    <property type="molecule type" value="Genomic_DNA"/>
</dbReference>
<feature type="region of interest" description="Disordered" evidence="1">
    <location>
        <begin position="1"/>
        <end position="24"/>
    </location>
</feature>
<evidence type="ECO:0000256" key="1">
    <source>
        <dbReference type="SAM" id="MobiDB-lite"/>
    </source>
</evidence>